<name>A0A420I0D1_9PEZI</name>
<gene>
    <name evidence="1" type="ORF">OnM2_027093</name>
</gene>
<dbReference type="EMBL" id="MCFK01002791">
    <property type="protein sequence ID" value="RKF63121.1"/>
    <property type="molecule type" value="Genomic_DNA"/>
</dbReference>
<evidence type="ECO:0000313" key="2">
    <source>
        <dbReference type="Proteomes" id="UP000286134"/>
    </source>
</evidence>
<proteinExistence type="predicted"/>
<dbReference type="Proteomes" id="UP000286134">
    <property type="component" value="Unassembled WGS sequence"/>
</dbReference>
<feature type="non-terminal residue" evidence="1">
    <location>
        <position position="1"/>
    </location>
</feature>
<dbReference type="InterPro" id="IPR021109">
    <property type="entry name" value="Peptidase_aspartic_dom_sf"/>
</dbReference>
<dbReference type="Gene3D" id="2.40.70.10">
    <property type="entry name" value="Acid Proteases"/>
    <property type="match status" value="1"/>
</dbReference>
<sequence>NNEERSEDKLKGVLESNVNNTEVNNENKRVEQVFKRASANRKESKLESKMETEPIMVDVQVNDVAFEEALVDTGNTCLITISEENVRKLQVPTKKLPRPHRV</sequence>
<reference evidence="1 2" key="1">
    <citation type="journal article" date="2018" name="BMC Genomics">
        <title>Comparative genome analyses reveal sequence features reflecting distinct modes of host-adaptation between dicot and monocot powdery mildew.</title>
        <authorList>
            <person name="Wu Y."/>
            <person name="Ma X."/>
            <person name="Pan Z."/>
            <person name="Kale S.D."/>
            <person name="Song Y."/>
            <person name="King H."/>
            <person name="Zhang Q."/>
            <person name="Presley C."/>
            <person name="Deng X."/>
            <person name="Wei C.I."/>
            <person name="Xiao S."/>
        </authorList>
    </citation>
    <scope>NUCLEOTIDE SEQUENCE [LARGE SCALE GENOMIC DNA]</scope>
    <source>
        <strain evidence="1">UMSG2</strain>
    </source>
</reference>
<comment type="caution">
    <text evidence="1">The sequence shown here is derived from an EMBL/GenBank/DDBJ whole genome shotgun (WGS) entry which is preliminary data.</text>
</comment>
<organism evidence="1 2">
    <name type="scientific">Erysiphe neolycopersici</name>
    <dbReference type="NCBI Taxonomy" id="212602"/>
    <lineage>
        <taxon>Eukaryota</taxon>
        <taxon>Fungi</taxon>
        <taxon>Dikarya</taxon>
        <taxon>Ascomycota</taxon>
        <taxon>Pezizomycotina</taxon>
        <taxon>Leotiomycetes</taxon>
        <taxon>Erysiphales</taxon>
        <taxon>Erysiphaceae</taxon>
        <taxon>Erysiphe</taxon>
    </lineage>
</organism>
<dbReference type="AlphaFoldDB" id="A0A420I0D1"/>
<protein>
    <submittedName>
        <fullName evidence="1">Uncharacterized protein</fullName>
    </submittedName>
</protein>
<dbReference type="OrthoDB" id="3599977at2759"/>
<keyword evidence="2" id="KW-1185">Reference proteome</keyword>
<dbReference type="STRING" id="212602.A0A420I0D1"/>
<accession>A0A420I0D1</accession>
<evidence type="ECO:0000313" key="1">
    <source>
        <dbReference type="EMBL" id="RKF63121.1"/>
    </source>
</evidence>